<dbReference type="PATRIC" id="fig|932677.3.peg.2370"/>
<evidence type="ECO:0000313" key="3">
    <source>
        <dbReference type="Proteomes" id="UP000006690"/>
    </source>
</evidence>
<dbReference type="CDD" id="cd05403">
    <property type="entry name" value="NT_KNTase_like"/>
    <property type="match status" value="1"/>
</dbReference>
<dbReference type="Gene3D" id="3.30.460.10">
    <property type="entry name" value="Beta Polymerase, domain 2"/>
    <property type="match status" value="1"/>
</dbReference>
<feature type="domain" description="Polymerase nucleotidyl transferase" evidence="1">
    <location>
        <begin position="41"/>
        <end position="85"/>
    </location>
</feature>
<evidence type="ECO:0000313" key="2">
    <source>
        <dbReference type="EMBL" id="BAK12116.1"/>
    </source>
</evidence>
<dbReference type="HOGENOM" id="CLU_070082_1_0_6"/>
<dbReference type="InterPro" id="IPR002934">
    <property type="entry name" value="Polymerase_NTP_transf_dom"/>
</dbReference>
<dbReference type="eggNOG" id="COG1708">
    <property type="taxonomic scope" value="Bacteria"/>
</dbReference>
<dbReference type="AlphaFoldDB" id="A0A0H3KY48"/>
<gene>
    <name evidence="2" type="ordered locus">PAJ_2036</name>
</gene>
<dbReference type="KEGG" id="paj:PAJ_2036"/>
<dbReference type="RefSeq" id="WP_014594246.1">
    <property type="nucleotide sequence ID" value="NC_017531.2"/>
</dbReference>
<accession>A0A0H3KY48</accession>
<dbReference type="InterPro" id="IPR043519">
    <property type="entry name" value="NT_sf"/>
</dbReference>
<dbReference type="Proteomes" id="UP000006690">
    <property type="component" value="Chromosome"/>
</dbReference>
<evidence type="ECO:0000259" key="1">
    <source>
        <dbReference type="Pfam" id="PF01909"/>
    </source>
</evidence>
<dbReference type="GO" id="GO:0016779">
    <property type="term" value="F:nucleotidyltransferase activity"/>
    <property type="evidence" value="ECO:0007669"/>
    <property type="project" value="InterPro"/>
</dbReference>
<proteinExistence type="predicted"/>
<organism evidence="2 3">
    <name type="scientific">Pantoea ananatis (strain AJ13355)</name>
    <dbReference type="NCBI Taxonomy" id="932677"/>
    <lineage>
        <taxon>Bacteria</taxon>
        <taxon>Pseudomonadati</taxon>
        <taxon>Pseudomonadota</taxon>
        <taxon>Gammaproteobacteria</taxon>
        <taxon>Enterobacterales</taxon>
        <taxon>Erwiniaceae</taxon>
        <taxon>Pantoea</taxon>
    </lineage>
</organism>
<sequence>MSLDPQGFILTLPFADVQPAFQAVIDDALAHLSADYRDSLHSVYLYGSVASGNAVEGESDLDLCLIFRHSPDQAQQNSLADLKKALAVKHPVVSKVDFDIGTLDEARAPENSLSWGFWLKHHCRCLYGQDLSVLFGLYRPSRALAWAINRDVTEVLSEYATRLSRASQPWQQRPLQRAAARKLIRATNMLRKDSDTDWPRSLEEHVERFVARYPAREAAMAFFFAESQAPRATAEAFILQLNDFRRWLTQQLG</sequence>
<dbReference type="SUPFAM" id="SSF81301">
    <property type="entry name" value="Nucleotidyltransferase"/>
    <property type="match status" value="1"/>
</dbReference>
<dbReference type="Pfam" id="PF01909">
    <property type="entry name" value="NTP_transf_2"/>
    <property type="match status" value="1"/>
</dbReference>
<dbReference type="OrthoDB" id="3422944at2"/>
<protein>
    <submittedName>
        <fullName evidence="2">Nucleotidyltransferase</fullName>
    </submittedName>
</protein>
<reference evidence="3" key="1">
    <citation type="journal article" date="2012" name="Appl. Microbiol. Biotechnol.">
        <title>The complete genome sequence of Pantoea ananatis AJ13355, an organism with great biotechnological potential.</title>
        <authorList>
            <person name="Hara Y."/>
            <person name="Kadotani N."/>
            <person name="Izui H."/>
            <person name="Katashkina J.I."/>
            <person name="Kuvaeva T.M."/>
            <person name="Andreeva I.G."/>
            <person name="Golubeva L.I."/>
            <person name="Malko D.B."/>
            <person name="Makeev V.J."/>
            <person name="Mashko S.V."/>
            <person name="Kozlov Y.I."/>
        </authorList>
    </citation>
    <scope>NUCLEOTIDE SEQUENCE [LARGE SCALE GENOMIC DNA]</scope>
    <source>
        <strain evidence="3">AJ13355</strain>
    </source>
</reference>
<name>A0A0H3KY48_PANAA</name>
<dbReference type="EMBL" id="AP012032">
    <property type="protein sequence ID" value="BAK12116.1"/>
    <property type="molecule type" value="Genomic_DNA"/>
</dbReference>